<dbReference type="Pfam" id="PF13377">
    <property type="entry name" value="Peripla_BP_3"/>
    <property type="match status" value="1"/>
</dbReference>
<dbReference type="InterPro" id="IPR018060">
    <property type="entry name" value="HTH_AraC"/>
</dbReference>
<evidence type="ECO:0000256" key="3">
    <source>
        <dbReference type="ARBA" id="ARBA00023163"/>
    </source>
</evidence>
<dbReference type="EMBL" id="JBHTBS010000005">
    <property type="protein sequence ID" value="MFC7337745.1"/>
    <property type="molecule type" value="Genomic_DNA"/>
</dbReference>
<keyword evidence="1" id="KW-0805">Transcription regulation</keyword>
<accession>A0ABW2L841</accession>
<dbReference type="Gene3D" id="3.40.50.2300">
    <property type="match status" value="2"/>
</dbReference>
<dbReference type="InterPro" id="IPR028082">
    <property type="entry name" value="Peripla_BP_I"/>
</dbReference>
<keyword evidence="6" id="KW-1185">Reference proteome</keyword>
<organism evidence="5 6">
    <name type="scientific">Haloferula chungangensis</name>
    <dbReference type="NCBI Taxonomy" id="1048331"/>
    <lineage>
        <taxon>Bacteria</taxon>
        <taxon>Pseudomonadati</taxon>
        <taxon>Verrucomicrobiota</taxon>
        <taxon>Verrucomicrobiia</taxon>
        <taxon>Verrucomicrobiales</taxon>
        <taxon>Verrucomicrobiaceae</taxon>
        <taxon>Haloferula</taxon>
    </lineage>
</organism>
<evidence type="ECO:0000256" key="2">
    <source>
        <dbReference type="ARBA" id="ARBA00023125"/>
    </source>
</evidence>
<evidence type="ECO:0000313" key="5">
    <source>
        <dbReference type="EMBL" id="MFC7337745.1"/>
    </source>
</evidence>
<keyword evidence="2" id="KW-0238">DNA-binding</keyword>
<comment type="caution">
    <text evidence="5">The sequence shown here is derived from an EMBL/GenBank/DDBJ whole genome shotgun (WGS) entry which is preliminary data.</text>
</comment>
<protein>
    <submittedName>
        <fullName evidence="5">Substrate-binding domain-containing protein</fullName>
    </submittedName>
</protein>
<reference evidence="6" key="1">
    <citation type="journal article" date="2019" name="Int. J. Syst. Evol. Microbiol.">
        <title>The Global Catalogue of Microorganisms (GCM) 10K type strain sequencing project: providing services to taxonomists for standard genome sequencing and annotation.</title>
        <authorList>
            <consortium name="The Broad Institute Genomics Platform"/>
            <consortium name="The Broad Institute Genome Sequencing Center for Infectious Disease"/>
            <person name="Wu L."/>
            <person name="Ma J."/>
        </authorList>
    </citation>
    <scope>NUCLEOTIDE SEQUENCE [LARGE SCALE GENOMIC DNA]</scope>
    <source>
        <strain evidence="6">CGMCC 4.1467</strain>
    </source>
</reference>
<dbReference type="Proteomes" id="UP001596472">
    <property type="component" value="Unassembled WGS sequence"/>
</dbReference>
<dbReference type="InterPro" id="IPR046335">
    <property type="entry name" value="LacI/GalR-like_sensor"/>
</dbReference>
<evidence type="ECO:0000259" key="4">
    <source>
        <dbReference type="PROSITE" id="PS01124"/>
    </source>
</evidence>
<dbReference type="SMART" id="SM00342">
    <property type="entry name" value="HTH_ARAC"/>
    <property type="match status" value="1"/>
</dbReference>
<dbReference type="PANTHER" id="PTHR30146">
    <property type="entry name" value="LACI-RELATED TRANSCRIPTIONAL REPRESSOR"/>
    <property type="match status" value="1"/>
</dbReference>
<dbReference type="RefSeq" id="WP_379712332.1">
    <property type="nucleotide sequence ID" value="NZ_JBHTBS010000005.1"/>
</dbReference>
<dbReference type="SUPFAM" id="SSF46689">
    <property type="entry name" value="Homeodomain-like"/>
    <property type="match status" value="2"/>
</dbReference>
<dbReference type="PROSITE" id="PS01124">
    <property type="entry name" value="HTH_ARAC_FAMILY_2"/>
    <property type="match status" value="1"/>
</dbReference>
<feature type="domain" description="HTH araC/xylS-type" evidence="4">
    <location>
        <begin position="285"/>
        <end position="383"/>
    </location>
</feature>
<sequence length="394" mass="43796">MKHVALLIESSRSYGRGLLEGIAAYVRFGGGWSLRHQEMSFDAVTPAWLRHWKGDGILARIESAEMATTIQALRIPTVDLRCWKGIPGVPQINTDDEAVVRMAIDHLRHQGLRRFAFCGFAGADYSVRRLGWLRELLDADEARPAVYESRGSRRPTTIGQESKGMLDTEGVTSWLKSLEKPVGLIACNDIRAQQVLQCCEDAGIAVPDDIAVIGVDNDEVICGLCHPNLSSVDPNTRQIGYDAAALLDRMMRGETVTSEEILVPPNRVIVRGSTDVVAIEDRVIAAAYRFLREHACEGIGVEDVVKSVSISRRSLERRMRECFGRSPSELIAEVRVARIKQLLEETDFPLKRIAGLAGFVHDEHMAVFFRKQVGEPPGKYRKAWRAIHAASELS</sequence>
<dbReference type="SUPFAM" id="SSF53822">
    <property type="entry name" value="Periplasmic binding protein-like I"/>
    <property type="match status" value="1"/>
</dbReference>
<dbReference type="Pfam" id="PF12833">
    <property type="entry name" value="HTH_18"/>
    <property type="match status" value="1"/>
</dbReference>
<dbReference type="Pfam" id="PF22177">
    <property type="entry name" value="PBP1_XylR"/>
    <property type="match status" value="1"/>
</dbReference>
<dbReference type="InterPro" id="IPR009057">
    <property type="entry name" value="Homeodomain-like_sf"/>
</dbReference>
<dbReference type="Gene3D" id="1.10.10.60">
    <property type="entry name" value="Homeodomain-like"/>
    <property type="match status" value="1"/>
</dbReference>
<evidence type="ECO:0000256" key="1">
    <source>
        <dbReference type="ARBA" id="ARBA00023015"/>
    </source>
</evidence>
<dbReference type="InterPro" id="IPR054031">
    <property type="entry name" value="XylR_PBP1"/>
</dbReference>
<keyword evidence="3" id="KW-0804">Transcription</keyword>
<gene>
    <name evidence="5" type="ORF">ACFQY0_11195</name>
</gene>
<evidence type="ECO:0000313" key="6">
    <source>
        <dbReference type="Proteomes" id="UP001596472"/>
    </source>
</evidence>
<dbReference type="CDD" id="cd01543">
    <property type="entry name" value="PBP1_XylR"/>
    <property type="match status" value="1"/>
</dbReference>
<dbReference type="PANTHER" id="PTHR30146:SF24">
    <property type="entry name" value="XYLOSE OPERON REGULATORY PROTEIN"/>
    <property type="match status" value="1"/>
</dbReference>
<name>A0ABW2L841_9BACT</name>
<proteinExistence type="predicted"/>